<gene>
    <name evidence="9" type="ORF">HUJ06_022610</name>
</gene>
<proteinExistence type="inferred from homology"/>
<dbReference type="InterPro" id="IPR039616">
    <property type="entry name" value="CLE1-4"/>
</dbReference>
<dbReference type="GO" id="GO:0005576">
    <property type="term" value="C:extracellular region"/>
    <property type="evidence" value="ECO:0007669"/>
    <property type="project" value="UniProtKB-SubCell"/>
</dbReference>
<comment type="subcellular location">
    <subcellularLocation>
        <location evidence="1">Secreted</location>
    </subcellularLocation>
</comment>
<evidence type="ECO:0000256" key="7">
    <source>
        <dbReference type="SAM" id="MobiDB-lite"/>
    </source>
</evidence>
<feature type="compositionally biased region" description="Basic and acidic residues" evidence="7">
    <location>
        <begin position="54"/>
        <end position="67"/>
    </location>
</feature>
<dbReference type="AlphaFoldDB" id="A0A822XLK4"/>
<dbReference type="PANTHER" id="PTHR33869:SF5">
    <property type="entry name" value="CLAVATA3_ESR (CLE)-RELATED PROTEIN 4"/>
    <property type="match status" value="1"/>
</dbReference>
<reference evidence="9 10" key="1">
    <citation type="journal article" date="2020" name="Mol. Biol. Evol.">
        <title>Distinct Expression and Methylation Patterns for Genes with Different Fates following a Single Whole-Genome Duplication in Flowering Plants.</title>
        <authorList>
            <person name="Shi T."/>
            <person name="Rahmani R.S."/>
            <person name="Gugger P.F."/>
            <person name="Wang M."/>
            <person name="Li H."/>
            <person name="Zhang Y."/>
            <person name="Li Z."/>
            <person name="Wang Q."/>
            <person name="Van de Peer Y."/>
            <person name="Marchal K."/>
            <person name="Chen J."/>
        </authorList>
    </citation>
    <scope>NUCLEOTIDE SEQUENCE [LARGE SCALE GENOMIC DNA]</scope>
    <source>
        <tissue evidence="9">Leaf</tissue>
    </source>
</reference>
<evidence type="ECO:0000256" key="3">
    <source>
        <dbReference type="ARBA" id="ARBA00022525"/>
    </source>
</evidence>
<evidence type="ECO:0000256" key="4">
    <source>
        <dbReference type="ARBA" id="ARBA00022729"/>
    </source>
</evidence>
<comment type="similarity">
    <text evidence="2">Belongs to the CLV3/ESR signal peptide family.</text>
</comment>
<name>A0A822XLK4_NELNU</name>
<feature type="region of interest" description="Disordered" evidence="7">
    <location>
        <begin position="44"/>
        <end position="83"/>
    </location>
</feature>
<comment type="caution">
    <text evidence="9">The sequence shown here is derived from an EMBL/GenBank/DDBJ whole genome shotgun (WGS) entry which is preliminary data.</text>
</comment>
<evidence type="ECO:0000313" key="9">
    <source>
        <dbReference type="EMBL" id="DAD21147.1"/>
    </source>
</evidence>
<dbReference type="EMBL" id="DUZY01000001">
    <property type="protein sequence ID" value="DAD21147.1"/>
    <property type="molecule type" value="Genomic_DNA"/>
</dbReference>
<evidence type="ECO:0000256" key="6">
    <source>
        <dbReference type="ARBA" id="ARBA00023278"/>
    </source>
</evidence>
<feature type="signal peptide" evidence="8">
    <location>
        <begin position="1"/>
        <end position="20"/>
    </location>
</feature>
<feature type="chain" id="PRO_5033032066" evidence="8">
    <location>
        <begin position="21"/>
        <end position="83"/>
    </location>
</feature>
<organism evidence="9 10">
    <name type="scientific">Nelumbo nucifera</name>
    <name type="common">Sacred lotus</name>
    <dbReference type="NCBI Taxonomy" id="4432"/>
    <lineage>
        <taxon>Eukaryota</taxon>
        <taxon>Viridiplantae</taxon>
        <taxon>Streptophyta</taxon>
        <taxon>Embryophyta</taxon>
        <taxon>Tracheophyta</taxon>
        <taxon>Spermatophyta</taxon>
        <taxon>Magnoliopsida</taxon>
        <taxon>Proteales</taxon>
        <taxon>Nelumbonaceae</taxon>
        <taxon>Nelumbo</taxon>
    </lineage>
</organism>
<evidence type="ECO:0000256" key="5">
    <source>
        <dbReference type="ARBA" id="ARBA00023180"/>
    </source>
</evidence>
<keyword evidence="10" id="KW-1185">Reference proteome</keyword>
<evidence type="ECO:0000256" key="8">
    <source>
        <dbReference type="SAM" id="SignalP"/>
    </source>
</evidence>
<accession>A0A822XLK4</accession>
<evidence type="ECO:0000256" key="1">
    <source>
        <dbReference type="ARBA" id="ARBA00004613"/>
    </source>
</evidence>
<keyword evidence="6" id="KW-0379">Hydroxylation</keyword>
<sequence>MSSLKFWVCLIFIFLSILRSQPRPLQSPFPEGRKLSESFQTVTNGTQEAYIVGQEKEEPTPSDESKRLSPSGPDPQHHSMDPS</sequence>
<keyword evidence="3" id="KW-0964">Secreted</keyword>
<dbReference type="Proteomes" id="UP000607653">
    <property type="component" value="Unassembled WGS sequence"/>
</dbReference>
<evidence type="ECO:0000313" key="10">
    <source>
        <dbReference type="Proteomes" id="UP000607653"/>
    </source>
</evidence>
<keyword evidence="4 8" id="KW-0732">Signal</keyword>
<protein>
    <submittedName>
        <fullName evidence="9">Uncharacterized protein</fullName>
    </submittedName>
</protein>
<keyword evidence="5" id="KW-0325">Glycoprotein</keyword>
<dbReference type="PANTHER" id="PTHR33869">
    <property type="entry name" value="CLAVATA3/ESR (CLE)-RELATED PROTEIN 3"/>
    <property type="match status" value="1"/>
</dbReference>
<evidence type="ECO:0000256" key="2">
    <source>
        <dbReference type="ARBA" id="ARBA00005416"/>
    </source>
</evidence>